<feature type="domain" description="OmpR/PhoB-type" evidence="11">
    <location>
        <begin position="125"/>
        <end position="223"/>
    </location>
</feature>
<dbReference type="InterPro" id="IPR036388">
    <property type="entry name" value="WH-like_DNA-bd_sf"/>
</dbReference>
<evidence type="ECO:0000256" key="7">
    <source>
        <dbReference type="ARBA" id="ARBA00024867"/>
    </source>
</evidence>
<keyword evidence="6" id="KW-0804">Transcription</keyword>
<keyword evidence="3" id="KW-0902">Two-component regulatory system</keyword>
<dbReference type="SUPFAM" id="SSF52172">
    <property type="entry name" value="CheY-like"/>
    <property type="match status" value="1"/>
</dbReference>
<dbReference type="GO" id="GO:0005829">
    <property type="term" value="C:cytosol"/>
    <property type="evidence" value="ECO:0007669"/>
    <property type="project" value="TreeGrafter"/>
</dbReference>
<dbReference type="Proteomes" id="UP000295718">
    <property type="component" value="Unassembled WGS sequence"/>
</dbReference>
<sequence length="228" mass="25539">MRILLAEDDINLNHTLSYQLNAQGFAVDSCFDGEEALFWAKENIHDVILLDRMLPMIEGTDVLQNLRQEEIAIPVILITALGALSDKVEGLNMGADDYLVKPFAFEELLARIYCVTRRSPILAKDNKFILSDVTYSPEENILTGPKGNCSLSKREGTLLEAFLRNQGQTLSRSTLLLKVWGPESDVEDGNLDNYIHFLRRRLLAIGSRLQIKTIRGIGYCLKEGAANV</sequence>
<evidence type="ECO:0000256" key="3">
    <source>
        <dbReference type="ARBA" id="ARBA00023012"/>
    </source>
</evidence>
<dbReference type="InterPro" id="IPR011006">
    <property type="entry name" value="CheY-like_superfamily"/>
</dbReference>
<dbReference type="EMBL" id="SLUO01000020">
    <property type="protein sequence ID" value="TCL54475.1"/>
    <property type="molecule type" value="Genomic_DNA"/>
</dbReference>
<dbReference type="SMART" id="SM00862">
    <property type="entry name" value="Trans_reg_C"/>
    <property type="match status" value="1"/>
</dbReference>
<dbReference type="STRING" id="1469948.GCA_000732725_04211"/>
<dbReference type="Gene3D" id="3.40.50.2300">
    <property type="match status" value="1"/>
</dbReference>
<dbReference type="OrthoDB" id="9790442at2"/>
<evidence type="ECO:0000256" key="5">
    <source>
        <dbReference type="ARBA" id="ARBA00023125"/>
    </source>
</evidence>
<evidence type="ECO:0000256" key="6">
    <source>
        <dbReference type="ARBA" id="ARBA00023163"/>
    </source>
</evidence>
<dbReference type="RefSeq" id="WP_031392813.1">
    <property type="nucleotide sequence ID" value="NZ_JPNB01000003.1"/>
</dbReference>
<evidence type="ECO:0000313" key="13">
    <source>
        <dbReference type="Proteomes" id="UP000295718"/>
    </source>
</evidence>
<keyword evidence="13" id="KW-1185">Reference proteome</keyword>
<dbReference type="Gene3D" id="6.10.250.690">
    <property type="match status" value="1"/>
</dbReference>
<dbReference type="PROSITE" id="PS51755">
    <property type="entry name" value="OMPR_PHOB"/>
    <property type="match status" value="1"/>
</dbReference>
<proteinExistence type="predicted"/>
<protein>
    <recommendedName>
        <fullName evidence="1">Stage 0 sporulation protein A homolog</fullName>
    </recommendedName>
</protein>
<name>A0A4R1QQ38_9FIRM</name>
<dbReference type="InterPro" id="IPR016032">
    <property type="entry name" value="Sig_transdc_resp-reg_C-effctor"/>
</dbReference>
<reference evidence="12 13" key="1">
    <citation type="submission" date="2019-03" db="EMBL/GenBank/DDBJ databases">
        <title>Genomic Encyclopedia of Type Strains, Phase IV (KMG-IV): sequencing the most valuable type-strain genomes for metagenomic binning, comparative biology and taxonomic classification.</title>
        <authorList>
            <person name="Goeker M."/>
        </authorList>
    </citation>
    <scope>NUCLEOTIDE SEQUENCE [LARGE SCALE GENOMIC DNA]</scope>
    <source>
        <strain evidence="12 13">DSM 100556</strain>
    </source>
</reference>
<dbReference type="AlphaFoldDB" id="A0A4R1QQ38"/>
<keyword evidence="4" id="KW-0805">Transcription regulation</keyword>
<dbReference type="Pfam" id="PF00072">
    <property type="entry name" value="Response_reg"/>
    <property type="match status" value="1"/>
</dbReference>
<feature type="domain" description="Response regulatory" evidence="10">
    <location>
        <begin position="2"/>
        <end position="116"/>
    </location>
</feature>
<dbReference type="InterPro" id="IPR001867">
    <property type="entry name" value="OmpR/PhoB-type_DNA-bd"/>
</dbReference>
<keyword evidence="2 8" id="KW-0597">Phosphoprotein</keyword>
<dbReference type="PANTHER" id="PTHR48111:SF22">
    <property type="entry name" value="REGULATOR OF RPOS"/>
    <property type="match status" value="1"/>
</dbReference>
<dbReference type="InterPro" id="IPR001789">
    <property type="entry name" value="Sig_transdc_resp-reg_receiver"/>
</dbReference>
<accession>A0A4R1QQ38</accession>
<dbReference type="PANTHER" id="PTHR48111">
    <property type="entry name" value="REGULATOR OF RPOS"/>
    <property type="match status" value="1"/>
</dbReference>
<dbReference type="Gene3D" id="1.10.10.10">
    <property type="entry name" value="Winged helix-like DNA-binding domain superfamily/Winged helix DNA-binding domain"/>
    <property type="match status" value="1"/>
</dbReference>
<evidence type="ECO:0000256" key="2">
    <source>
        <dbReference type="ARBA" id="ARBA00022553"/>
    </source>
</evidence>
<comment type="function">
    <text evidence="7">May play the central regulatory role in sporulation. It may be an element of the effector pathway responsible for the activation of sporulation genes in response to nutritional stress. Spo0A may act in concert with spo0H (a sigma factor) to control the expression of some genes that are critical to the sporulation process.</text>
</comment>
<keyword evidence="5 9" id="KW-0238">DNA-binding</keyword>
<dbReference type="CDD" id="cd00383">
    <property type="entry name" value="trans_reg_C"/>
    <property type="match status" value="1"/>
</dbReference>
<evidence type="ECO:0000256" key="4">
    <source>
        <dbReference type="ARBA" id="ARBA00023015"/>
    </source>
</evidence>
<evidence type="ECO:0000256" key="8">
    <source>
        <dbReference type="PROSITE-ProRule" id="PRU00169"/>
    </source>
</evidence>
<organism evidence="12 13">
    <name type="scientific">Kineothrix alysoides</name>
    <dbReference type="NCBI Taxonomy" id="1469948"/>
    <lineage>
        <taxon>Bacteria</taxon>
        <taxon>Bacillati</taxon>
        <taxon>Bacillota</taxon>
        <taxon>Clostridia</taxon>
        <taxon>Lachnospirales</taxon>
        <taxon>Lachnospiraceae</taxon>
        <taxon>Kineothrix</taxon>
    </lineage>
</organism>
<dbReference type="GO" id="GO:0000156">
    <property type="term" value="F:phosphorelay response regulator activity"/>
    <property type="evidence" value="ECO:0007669"/>
    <property type="project" value="TreeGrafter"/>
</dbReference>
<dbReference type="SMART" id="SM00448">
    <property type="entry name" value="REC"/>
    <property type="match status" value="1"/>
</dbReference>
<evidence type="ECO:0000259" key="11">
    <source>
        <dbReference type="PROSITE" id="PS51755"/>
    </source>
</evidence>
<dbReference type="InterPro" id="IPR039420">
    <property type="entry name" value="WalR-like"/>
</dbReference>
<dbReference type="SUPFAM" id="SSF46894">
    <property type="entry name" value="C-terminal effector domain of the bipartite response regulators"/>
    <property type="match status" value="1"/>
</dbReference>
<gene>
    <name evidence="12" type="ORF">EDD76_12079</name>
</gene>
<dbReference type="PROSITE" id="PS50110">
    <property type="entry name" value="RESPONSE_REGULATORY"/>
    <property type="match status" value="1"/>
</dbReference>
<evidence type="ECO:0000313" key="12">
    <source>
        <dbReference type="EMBL" id="TCL54475.1"/>
    </source>
</evidence>
<feature type="DNA-binding region" description="OmpR/PhoB-type" evidence="9">
    <location>
        <begin position="125"/>
        <end position="223"/>
    </location>
</feature>
<evidence type="ECO:0000256" key="1">
    <source>
        <dbReference type="ARBA" id="ARBA00018672"/>
    </source>
</evidence>
<dbReference type="GO" id="GO:0006355">
    <property type="term" value="P:regulation of DNA-templated transcription"/>
    <property type="evidence" value="ECO:0007669"/>
    <property type="project" value="InterPro"/>
</dbReference>
<comment type="caution">
    <text evidence="12">The sequence shown here is derived from an EMBL/GenBank/DDBJ whole genome shotgun (WGS) entry which is preliminary data.</text>
</comment>
<evidence type="ECO:0000256" key="9">
    <source>
        <dbReference type="PROSITE-ProRule" id="PRU01091"/>
    </source>
</evidence>
<dbReference type="Pfam" id="PF00486">
    <property type="entry name" value="Trans_reg_C"/>
    <property type="match status" value="1"/>
</dbReference>
<dbReference type="GO" id="GO:0032993">
    <property type="term" value="C:protein-DNA complex"/>
    <property type="evidence" value="ECO:0007669"/>
    <property type="project" value="TreeGrafter"/>
</dbReference>
<evidence type="ECO:0000259" key="10">
    <source>
        <dbReference type="PROSITE" id="PS50110"/>
    </source>
</evidence>
<dbReference type="GO" id="GO:0000976">
    <property type="term" value="F:transcription cis-regulatory region binding"/>
    <property type="evidence" value="ECO:0007669"/>
    <property type="project" value="TreeGrafter"/>
</dbReference>
<feature type="modified residue" description="4-aspartylphosphate" evidence="8">
    <location>
        <position position="51"/>
    </location>
</feature>